<dbReference type="SMART" id="SM00388">
    <property type="entry name" value="HisKA"/>
    <property type="match status" value="1"/>
</dbReference>
<gene>
    <name evidence="15" type="ORF">E9229_003859</name>
</gene>
<dbReference type="SUPFAM" id="SSF47384">
    <property type="entry name" value="Homodimeric domain of signal transducing histidine kinase"/>
    <property type="match status" value="1"/>
</dbReference>
<dbReference type="InterPro" id="IPR003594">
    <property type="entry name" value="HATPase_dom"/>
</dbReference>
<dbReference type="InterPro" id="IPR036097">
    <property type="entry name" value="HisK_dim/P_sf"/>
</dbReference>
<dbReference type="InterPro" id="IPR003660">
    <property type="entry name" value="HAMP_dom"/>
</dbReference>
<evidence type="ECO:0000313" key="15">
    <source>
        <dbReference type="EMBL" id="MBB2997587.1"/>
    </source>
</evidence>
<evidence type="ECO:0000256" key="8">
    <source>
        <dbReference type="ARBA" id="ARBA00022989"/>
    </source>
</evidence>
<keyword evidence="9" id="KW-0902">Two-component regulatory system</keyword>
<keyword evidence="6 12" id="KW-0812">Transmembrane</keyword>
<dbReference type="InterPro" id="IPR005467">
    <property type="entry name" value="His_kinase_dom"/>
</dbReference>
<sequence>MTASRRLPPPSTLTGEEGQIKQRRHWGVRKKVVFAAIAIMAAVLVVAGFTLLFVLRSTLISNARNLTVQQLSSLVETIQGDDGEGYAAMVQNSGIQFAQVLRVDGTVLASSNDANQGILYKGAALEPGESYFPKNAGLAGILDFDEHLIAAQGVATPEGNVLVVVGADTSIERDAVGTVGWVLIAGVPLLVVLAGTLMWFLIGRALLPVERIRETVAGISQKNLDDRVALPNTADEIERLAQTMNAMLDRLQRADESQRRFVTDASHELRSPLATLMTGLEVAAADTTGKTWLESSDMLQNQTQRMGYLVVDLLTLAKIDDSGLRFRMEDVDLDDVLNQEARRIRSVSDHVVQTEMVPVRMKGDANRLGQVFRNLVNNADRHAASIIRISLSAQDSQVKVRVENDGDRIPAADRERIFDRFVRLDASRTREHGGSGLGLAISKEIILAHGGTIQVSESPRGITCFLVALPLVPQEHPVEKKTANKLSARNPATRFFSGTQRSHATNQERKRT</sequence>
<evidence type="ECO:0000256" key="10">
    <source>
        <dbReference type="ARBA" id="ARBA00023136"/>
    </source>
</evidence>
<dbReference type="Gene3D" id="3.30.565.10">
    <property type="entry name" value="Histidine kinase-like ATPase, C-terminal domain"/>
    <property type="match status" value="1"/>
</dbReference>
<feature type="transmembrane region" description="Helical" evidence="12">
    <location>
        <begin position="179"/>
        <end position="202"/>
    </location>
</feature>
<dbReference type="EC" id="2.7.13.3" evidence="3"/>
<dbReference type="EMBL" id="JACHVS010000005">
    <property type="protein sequence ID" value="MBB2997587.1"/>
    <property type="molecule type" value="Genomic_DNA"/>
</dbReference>
<dbReference type="Pfam" id="PF02518">
    <property type="entry name" value="HATPase_c"/>
    <property type="match status" value="1"/>
</dbReference>
<name>A0A839QNT9_9MICC</name>
<comment type="caution">
    <text evidence="15">The sequence shown here is derived from an EMBL/GenBank/DDBJ whole genome shotgun (WGS) entry which is preliminary data.</text>
</comment>
<dbReference type="GO" id="GO:0005886">
    <property type="term" value="C:plasma membrane"/>
    <property type="evidence" value="ECO:0007669"/>
    <property type="project" value="UniProtKB-SubCell"/>
</dbReference>
<evidence type="ECO:0000256" key="6">
    <source>
        <dbReference type="ARBA" id="ARBA00022692"/>
    </source>
</evidence>
<dbReference type="InterPro" id="IPR004358">
    <property type="entry name" value="Sig_transdc_His_kin-like_C"/>
</dbReference>
<keyword evidence="8 12" id="KW-1133">Transmembrane helix</keyword>
<evidence type="ECO:0000256" key="2">
    <source>
        <dbReference type="ARBA" id="ARBA00004236"/>
    </source>
</evidence>
<evidence type="ECO:0000256" key="11">
    <source>
        <dbReference type="SAM" id="MobiDB-lite"/>
    </source>
</evidence>
<dbReference type="AlphaFoldDB" id="A0A839QNT9"/>
<comment type="subcellular location">
    <subcellularLocation>
        <location evidence="2">Cell membrane</location>
    </subcellularLocation>
</comment>
<dbReference type="InterPro" id="IPR003661">
    <property type="entry name" value="HisK_dim/P_dom"/>
</dbReference>
<evidence type="ECO:0000259" key="13">
    <source>
        <dbReference type="PROSITE" id="PS50109"/>
    </source>
</evidence>
<comment type="catalytic activity">
    <reaction evidence="1">
        <text>ATP + protein L-histidine = ADP + protein N-phospho-L-histidine.</text>
        <dbReference type="EC" id="2.7.13.3"/>
    </reaction>
</comment>
<accession>A0A839QNT9</accession>
<dbReference type="PANTHER" id="PTHR45436">
    <property type="entry name" value="SENSOR HISTIDINE KINASE YKOH"/>
    <property type="match status" value="1"/>
</dbReference>
<proteinExistence type="predicted"/>
<dbReference type="CDD" id="cd00082">
    <property type="entry name" value="HisKA"/>
    <property type="match status" value="1"/>
</dbReference>
<evidence type="ECO:0000256" key="4">
    <source>
        <dbReference type="ARBA" id="ARBA00022553"/>
    </source>
</evidence>
<dbReference type="CDD" id="cd06225">
    <property type="entry name" value="HAMP"/>
    <property type="match status" value="1"/>
</dbReference>
<evidence type="ECO:0000259" key="14">
    <source>
        <dbReference type="PROSITE" id="PS50885"/>
    </source>
</evidence>
<dbReference type="PROSITE" id="PS50885">
    <property type="entry name" value="HAMP"/>
    <property type="match status" value="1"/>
</dbReference>
<dbReference type="PROSITE" id="PS50109">
    <property type="entry name" value="HIS_KIN"/>
    <property type="match status" value="1"/>
</dbReference>
<dbReference type="Gene3D" id="1.10.287.130">
    <property type="match status" value="1"/>
</dbReference>
<feature type="compositionally biased region" description="Polar residues" evidence="11">
    <location>
        <begin position="496"/>
        <end position="505"/>
    </location>
</feature>
<dbReference type="InterPro" id="IPR050428">
    <property type="entry name" value="TCS_sensor_his_kinase"/>
</dbReference>
<feature type="domain" description="HAMP" evidence="14">
    <location>
        <begin position="203"/>
        <end position="256"/>
    </location>
</feature>
<evidence type="ECO:0000313" key="16">
    <source>
        <dbReference type="Proteomes" id="UP000523000"/>
    </source>
</evidence>
<dbReference type="Pfam" id="PF00672">
    <property type="entry name" value="HAMP"/>
    <property type="match status" value="1"/>
</dbReference>
<keyword evidence="5" id="KW-0808">Transferase</keyword>
<dbReference type="GO" id="GO:0000155">
    <property type="term" value="F:phosphorelay sensor kinase activity"/>
    <property type="evidence" value="ECO:0007669"/>
    <property type="project" value="InterPro"/>
</dbReference>
<reference evidence="15 16" key="1">
    <citation type="submission" date="2020-08" db="EMBL/GenBank/DDBJ databases">
        <title>Sequencing the genomes of 1000 actinobacteria strains.</title>
        <authorList>
            <person name="Klenk H.-P."/>
        </authorList>
    </citation>
    <scope>NUCLEOTIDE SEQUENCE [LARGE SCALE GENOMIC DNA]</scope>
    <source>
        <strain evidence="15 16">DSM 22826</strain>
    </source>
</reference>
<evidence type="ECO:0000256" key="3">
    <source>
        <dbReference type="ARBA" id="ARBA00012438"/>
    </source>
</evidence>
<dbReference type="PRINTS" id="PR00344">
    <property type="entry name" value="BCTRLSENSOR"/>
</dbReference>
<dbReference type="RefSeq" id="WP_183513245.1">
    <property type="nucleotide sequence ID" value="NZ_BAABGK010000084.1"/>
</dbReference>
<keyword evidence="7 15" id="KW-0418">Kinase</keyword>
<protein>
    <recommendedName>
        <fullName evidence="3">histidine kinase</fullName>
        <ecNumber evidence="3">2.7.13.3</ecNumber>
    </recommendedName>
</protein>
<dbReference type="SUPFAM" id="SSF55874">
    <property type="entry name" value="ATPase domain of HSP90 chaperone/DNA topoisomerase II/histidine kinase"/>
    <property type="match status" value="1"/>
</dbReference>
<dbReference type="InterPro" id="IPR036890">
    <property type="entry name" value="HATPase_C_sf"/>
</dbReference>
<dbReference type="Pfam" id="PF00512">
    <property type="entry name" value="HisKA"/>
    <property type="match status" value="1"/>
</dbReference>
<evidence type="ECO:0000256" key="12">
    <source>
        <dbReference type="SAM" id="Phobius"/>
    </source>
</evidence>
<dbReference type="SUPFAM" id="SSF158472">
    <property type="entry name" value="HAMP domain-like"/>
    <property type="match status" value="1"/>
</dbReference>
<evidence type="ECO:0000256" key="7">
    <source>
        <dbReference type="ARBA" id="ARBA00022777"/>
    </source>
</evidence>
<keyword evidence="16" id="KW-1185">Reference proteome</keyword>
<organism evidence="15 16">
    <name type="scientific">Paeniglutamicibacter cryotolerans</name>
    <dbReference type="NCBI Taxonomy" id="670079"/>
    <lineage>
        <taxon>Bacteria</taxon>
        <taxon>Bacillati</taxon>
        <taxon>Actinomycetota</taxon>
        <taxon>Actinomycetes</taxon>
        <taxon>Micrococcales</taxon>
        <taxon>Micrococcaceae</taxon>
        <taxon>Paeniglutamicibacter</taxon>
    </lineage>
</organism>
<dbReference type="PANTHER" id="PTHR45436:SF5">
    <property type="entry name" value="SENSOR HISTIDINE KINASE TRCS"/>
    <property type="match status" value="1"/>
</dbReference>
<dbReference type="Proteomes" id="UP000523000">
    <property type="component" value="Unassembled WGS sequence"/>
</dbReference>
<keyword evidence="4" id="KW-0597">Phosphoprotein</keyword>
<evidence type="ECO:0000256" key="1">
    <source>
        <dbReference type="ARBA" id="ARBA00000085"/>
    </source>
</evidence>
<keyword evidence="10 12" id="KW-0472">Membrane</keyword>
<feature type="transmembrane region" description="Helical" evidence="12">
    <location>
        <begin position="32"/>
        <end position="55"/>
    </location>
</feature>
<feature type="domain" description="Histidine kinase" evidence="13">
    <location>
        <begin position="264"/>
        <end position="473"/>
    </location>
</feature>
<evidence type="ECO:0000256" key="5">
    <source>
        <dbReference type="ARBA" id="ARBA00022679"/>
    </source>
</evidence>
<evidence type="ECO:0000256" key="9">
    <source>
        <dbReference type="ARBA" id="ARBA00023012"/>
    </source>
</evidence>
<dbReference type="SMART" id="SM00387">
    <property type="entry name" value="HATPase_c"/>
    <property type="match status" value="1"/>
</dbReference>
<feature type="region of interest" description="Disordered" evidence="11">
    <location>
        <begin position="480"/>
        <end position="512"/>
    </location>
</feature>
<dbReference type="SMART" id="SM00304">
    <property type="entry name" value="HAMP"/>
    <property type="match status" value="1"/>
</dbReference>